<evidence type="ECO:0000313" key="3">
    <source>
        <dbReference type="Proteomes" id="UP000178432"/>
    </source>
</evidence>
<dbReference type="GO" id="GO:0000271">
    <property type="term" value="P:polysaccharide biosynthetic process"/>
    <property type="evidence" value="ECO:0007669"/>
    <property type="project" value="TreeGrafter"/>
</dbReference>
<feature type="site" description="Participates in a stacking interaction with the thymidine ring of dTDP-4-oxo-6-deoxyglucose" evidence="1">
    <location>
        <position position="129"/>
    </location>
</feature>
<name>A0A1G1Y0T3_9BACT</name>
<dbReference type="SUPFAM" id="SSF51182">
    <property type="entry name" value="RmlC-like cupins"/>
    <property type="match status" value="1"/>
</dbReference>
<evidence type="ECO:0000256" key="1">
    <source>
        <dbReference type="PIRSR" id="PIRSR600888-3"/>
    </source>
</evidence>
<dbReference type="PANTHER" id="PTHR21047">
    <property type="entry name" value="DTDP-6-DEOXY-D-GLUCOSE-3,5 EPIMERASE"/>
    <property type="match status" value="1"/>
</dbReference>
<proteinExistence type="predicted"/>
<dbReference type="GO" id="GO:0019305">
    <property type="term" value="P:dTDP-rhamnose biosynthetic process"/>
    <property type="evidence" value="ECO:0007669"/>
    <property type="project" value="TreeGrafter"/>
</dbReference>
<protein>
    <submittedName>
        <fullName evidence="2">dTDP-4-dehydrorhamnose 3,5-epimerase</fullName>
    </submittedName>
</protein>
<dbReference type="AlphaFoldDB" id="A0A1G1Y0T3"/>
<gene>
    <name evidence="2" type="ORF">A2663_00365</name>
</gene>
<dbReference type="Pfam" id="PF00908">
    <property type="entry name" value="dTDP_sugar_isom"/>
    <property type="match status" value="1"/>
</dbReference>
<dbReference type="PANTHER" id="PTHR21047:SF2">
    <property type="entry name" value="THYMIDINE DIPHOSPHO-4-KETO-RHAMNOSE 3,5-EPIMERASE"/>
    <property type="match status" value="1"/>
</dbReference>
<dbReference type="Proteomes" id="UP000178432">
    <property type="component" value="Unassembled WGS sequence"/>
</dbReference>
<dbReference type="GO" id="GO:0008830">
    <property type="term" value="F:dTDP-4-dehydrorhamnose 3,5-epimerase activity"/>
    <property type="evidence" value="ECO:0007669"/>
    <property type="project" value="InterPro"/>
</dbReference>
<sequence>MIDGVKIKELKVLPDDRGFLMEMLRNDDEIFEKFGQVYMTGVSRGAAKAWHYHKLQTDHFCCVFGRALVVLYDSRPDSPTKGEVQEFILAEPRTQGQHIILKIPRGVFHGFTAVDCKEARIINLPTKTYNYKEPDEYRVAWNAPEIPYQWPKEITRGG</sequence>
<accession>A0A1G1Y0T3</accession>
<reference evidence="2 3" key="1">
    <citation type="journal article" date="2016" name="Nat. Commun.">
        <title>Thousands of microbial genomes shed light on interconnected biogeochemical processes in an aquifer system.</title>
        <authorList>
            <person name="Anantharaman K."/>
            <person name="Brown C.T."/>
            <person name="Hug L.A."/>
            <person name="Sharon I."/>
            <person name="Castelle C.J."/>
            <person name="Probst A.J."/>
            <person name="Thomas B.C."/>
            <person name="Singh A."/>
            <person name="Wilkins M.J."/>
            <person name="Karaoz U."/>
            <person name="Brodie E.L."/>
            <person name="Williams K.H."/>
            <person name="Hubbard S.S."/>
            <person name="Banfield J.F."/>
        </authorList>
    </citation>
    <scope>NUCLEOTIDE SEQUENCE [LARGE SCALE GENOMIC DNA]</scope>
</reference>
<dbReference type="InterPro" id="IPR014710">
    <property type="entry name" value="RmlC-like_jellyroll"/>
</dbReference>
<dbReference type="InterPro" id="IPR011051">
    <property type="entry name" value="RmlC_Cupin_sf"/>
</dbReference>
<comment type="caution">
    <text evidence="2">The sequence shown here is derived from an EMBL/GenBank/DDBJ whole genome shotgun (WGS) entry which is preliminary data.</text>
</comment>
<dbReference type="InterPro" id="IPR000888">
    <property type="entry name" value="RmlC-like"/>
</dbReference>
<evidence type="ECO:0000313" key="2">
    <source>
        <dbReference type="EMBL" id="OGY45908.1"/>
    </source>
</evidence>
<organism evidence="2 3">
    <name type="scientific">Candidatus Buchananbacteria bacterium RIFCSPHIGHO2_01_FULL_46_12</name>
    <dbReference type="NCBI Taxonomy" id="1797536"/>
    <lineage>
        <taxon>Bacteria</taxon>
        <taxon>Candidatus Buchananiibacteriota</taxon>
    </lineage>
</organism>
<dbReference type="GO" id="GO:0005829">
    <property type="term" value="C:cytosol"/>
    <property type="evidence" value="ECO:0007669"/>
    <property type="project" value="TreeGrafter"/>
</dbReference>
<dbReference type="Gene3D" id="2.60.120.10">
    <property type="entry name" value="Jelly Rolls"/>
    <property type="match status" value="1"/>
</dbReference>
<dbReference type="EMBL" id="MHIF01000069">
    <property type="protein sequence ID" value="OGY45908.1"/>
    <property type="molecule type" value="Genomic_DNA"/>
</dbReference>